<keyword evidence="1" id="KW-1133">Transmembrane helix</keyword>
<keyword evidence="1" id="KW-0812">Transmembrane</keyword>
<evidence type="ECO:0000313" key="2">
    <source>
        <dbReference type="EMBL" id="JAP10407.1"/>
    </source>
</evidence>
<dbReference type="EMBL" id="GEDG01033170">
    <property type="protein sequence ID" value="JAP10407.1"/>
    <property type="molecule type" value="Transcribed_RNA"/>
</dbReference>
<name>A0A0V0GRY2_SOLCH</name>
<reference evidence="2" key="1">
    <citation type="submission" date="2015-12" db="EMBL/GenBank/DDBJ databases">
        <title>Gene expression during late stages of embryo sac development: a critical building block for successful pollen-pistil interactions.</title>
        <authorList>
            <person name="Liu Y."/>
            <person name="Joly V."/>
            <person name="Sabar M."/>
            <person name="Matton D.P."/>
        </authorList>
    </citation>
    <scope>NUCLEOTIDE SEQUENCE</scope>
</reference>
<accession>A0A0V0GRY2</accession>
<evidence type="ECO:0000256" key="1">
    <source>
        <dbReference type="SAM" id="Phobius"/>
    </source>
</evidence>
<dbReference type="AlphaFoldDB" id="A0A0V0GRY2"/>
<keyword evidence="1" id="KW-0472">Membrane</keyword>
<feature type="transmembrane region" description="Helical" evidence="1">
    <location>
        <begin position="6"/>
        <end position="23"/>
    </location>
</feature>
<organism evidence="2">
    <name type="scientific">Solanum chacoense</name>
    <name type="common">Chaco potato</name>
    <dbReference type="NCBI Taxonomy" id="4108"/>
    <lineage>
        <taxon>Eukaryota</taxon>
        <taxon>Viridiplantae</taxon>
        <taxon>Streptophyta</taxon>
        <taxon>Embryophyta</taxon>
        <taxon>Tracheophyta</taxon>
        <taxon>Spermatophyta</taxon>
        <taxon>Magnoliopsida</taxon>
        <taxon>eudicotyledons</taxon>
        <taxon>Gunneridae</taxon>
        <taxon>Pentapetalae</taxon>
        <taxon>asterids</taxon>
        <taxon>lamiids</taxon>
        <taxon>Solanales</taxon>
        <taxon>Solanaceae</taxon>
        <taxon>Solanoideae</taxon>
        <taxon>Solaneae</taxon>
        <taxon>Solanum</taxon>
    </lineage>
</organism>
<sequence>MSFANSIQPYTIVPLFGYAALVLTKTNKNRVRVDPWCNIMTTGKCSEFPLPSSPVSWLHRRCP</sequence>
<proteinExistence type="predicted"/>
<protein>
    <submittedName>
        <fullName evidence="2">Putative ovule protein</fullName>
    </submittedName>
</protein>